<sequence>MSQARTKSLEEQIRGLSPVAAHALASAEITDDIEIQELTREDLTELLPGVQHFKLRKKISELLTKSKQDTATPIALVLNELREFLPVDVMENALVPGGVLHGYFPILRDLEKQLAIALNFIQEHIRMLESYIGEQSMEAQSSAESPLVDSATAGNQPSNVAGSDTQLQRGIRGAVGLKQPFATSYTDMKSSSVDCSFQPKQKEEGWLKRIGLQNEKQLVKVHSRVCGKTLNYHLALMKQVDDLGVGLQREETSAEDCQVLILFCPVTSRVGTDIDAAMSQVPSNRYAILVVMHHTFDPNFVTSQRSASNYRKRSGKFMFSFMTLWDFCIVKQMLKQ</sequence>
<name>A0AAN8KPX6_9TELE</name>
<proteinExistence type="predicted"/>
<evidence type="ECO:0000256" key="1">
    <source>
        <dbReference type="SAM" id="MobiDB-lite"/>
    </source>
</evidence>
<feature type="compositionally biased region" description="Polar residues" evidence="1">
    <location>
        <begin position="152"/>
        <end position="165"/>
    </location>
</feature>
<dbReference type="EMBL" id="JAGTTL010000034">
    <property type="protein sequence ID" value="KAK6295243.1"/>
    <property type="molecule type" value="Genomic_DNA"/>
</dbReference>
<dbReference type="AlphaFoldDB" id="A0AAN8KPX6"/>
<comment type="caution">
    <text evidence="2">The sequence shown here is derived from an EMBL/GenBank/DDBJ whole genome shotgun (WGS) entry which is preliminary data.</text>
</comment>
<dbReference type="PANTHER" id="PTHR34488:SF1">
    <property type="entry name" value="SI:CH211-245H14.1-RELATED"/>
    <property type="match status" value="1"/>
</dbReference>
<dbReference type="PANTHER" id="PTHR34488">
    <property type="entry name" value="SI:CH211-245H14.1-RELATED"/>
    <property type="match status" value="1"/>
</dbReference>
<organism evidence="2 3">
    <name type="scientific">Coregonus suidteri</name>
    <dbReference type="NCBI Taxonomy" id="861788"/>
    <lineage>
        <taxon>Eukaryota</taxon>
        <taxon>Metazoa</taxon>
        <taxon>Chordata</taxon>
        <taxon>Craniata</taxon>
        <taxon>Vertebrata</taxon>
        <taxon>Euteleostomi</taxon>
        <taxon>Actinopterygii</taxon>
        <taxon>Neopterygii</taxon>
        <taxon>Teleostei</taxon>
        <taxon>Protacanthopterygii</taxon>
        <taxon>Salmoniformes</taxon>
        <taxon>Salmonidae</taxon>
        <taxon>Coregoninae</taxon>
        <taxon>Coregonus</taxon>
    </lineage>
</organism>
<accession>A0AAN8KPX6</accession>
<feature type="region of interest" description="Disordered" evidence="1">
    <location>
        <begin position="142"/>
        <end position="165"/>
    </location>
</feature>
<reference evidence="2 3" key="1">
    <citation type="submission" date="2021-04" db="EMBL/GenBank/DDBJ databases">
        <authorList>
            <person name="De Guttry C."/>
            <person name="Zahm M."/>
            <person name="Klopp C."/>
            <person name="Cabau C."/>
            <person name="Louis A."/>
            <person name="Berthelot C."/>
            <person name="Parey E."/>
            <person name="Roest Crollius H."/>
            <person name="Montfort J."/>
            <person name="Robinson-Rechavi M."/>
            <person name="Bucao C."/>
            <person name="Bouchez O."/>
            <person name="Gislard M."/>
            <person name="Lluch J."/>
            <person name="Milhes M."/>
            <person name="Lampietro C."/>
            <person name="Lopez Roques C."/>
            <person name="Donnadieu C."/>
            <person name="Braasch I."/>
            <person name="Desvignes T."/>
            <person name="Postlethwait J."/>
            <person name="Bobe J."/>
            <person name="Wedekind C."/>
            <person name="Guiguen Y."/>
        </authorList>
    </citation>
    <scope>NUCLEOTIDE SEQUENCE [LARGE SCALE GENOMIC DNA]</scope>
    <source>
        <strain evidence="2">Cs_M1</strain>
        <tissue evidence="2">Blood</tissue>
    </source>
</reference>
<evidence type="ECO:0000313" key="2">
    <source>
        <dbReference type="EMBL" id="KAK6295243.1"/>
    </source>
</evidence>
<dbReference type="Proteomes" id="UP001356427">
    <property type="component" value="Unassembled WGS sequence"/>
</dbReference>
<gene>
    <name evidence="2" type="ORF">J4Q44_G00344690</name>
</gene>
<evidence type="ECO:0000313" key="3">
    <source>
        <dbReference type="Proteomes" id="UP001356427"/>
    </source>
</evidence>
<keyword evidence="3" id="KW-1185">Reference proteome</keyword>
<protein>
    <submittedName>
        <fullName evidence="2">Uncharacterized protein</fullName>
    </submittedName>
</protein>